<name>A0ABV7VEC1_9PROT</name>
<comment type="caution">
    <text evidence="4">The sequence shown here is derived from an EMBL/GenBank/DDBJ whole genome shotgun (WGS) entry which is preliminary data.</text>
</comment>
<keyword evidence="5" id="KW-1185">Reference proteome</keyword>
<dbReference type="PANTHER" id="PTHR10314">
    <property type="entry name" value="CYSTATHIONINE BETA-SYNTHASE"/>
    <property type="match status" value="1"/>
</dbReference>
<dbReference type="SUPFAM" id="SSF53686">
    <property type="entry name" value="Tryptophan synthase beta subunit-like PLP-dependent enzymes"/>
    <property type="match status" value="1"/>
</dbReference>
<accession>A0ABV7VEC1</accession>
<evidence type="ECO:0000256" key="1">
    <source>
        <dbReference type="ARBA" id="ARBA00001933"/>
    </source>
</evidence>
<comment type="cofactor">
    <cofactor evidence="1">
        <name>pyridoxal 5'-phosphate</name>
        <dbReference type="ChEBI" id="CHEBI:597326"/>
    </cofactor>
</comment>
<proteinExistence type="predicted"/>
<organism evidence="4 5">
    <name type="scientific">Ferrovibrio xuzhouensis</name>
    <dbReference type="NCBI Taxonomy" id="1576914"/>
    <lineage>
        <taxon>Bacteria</taxon>
        <taxon>Pseudomonadati</taxon>
        <taxon>Pseudomonadota</taxon>
        <taxon>Alphaproteobacteria</taxon>
        <taxon>Rhodospirillales</taxon>
        <taxon>Rhodospirillaceae</taxon>
        <taxon>Ferrovibrio</taxon>
    </lineage>
</organism>
<dbReference type="Pfam" id="PF00291">
    <property type="entry name" value="PALP"/>
    <property type="match status" value="1"/>
</dbReference>
<evidence type="ECO:0000313" key="5">
    <source>
        <dbReference type="Proteomes" id="UP001595711"/>
    </source>
</evidence>
<dbReference type="Proteomes" id="UP001595711">
    <property type="component" value="Unassembled WGS sequence"/>
</dbReference>
<evidence type="ECO:0000259" key="3">
    <source>
        <dbReference type="Pfam" id="PF00291"/>
    </source>
</evidence>
<dbReference type="InterPro" id="IPR050214">
    <property type="entry name" value="Cys_Synth/Cystath_Beta-Synth"/>
</dbReference>
<keyword evidence="2" id="KW-0663">Pyridoxal phosphate</keyword>
<gene>
    <name evidence="4" type="ORF">ACFOOQ_07580</name>
</gene>
<reference evidence="5" key="1">
    <citation type="journal article" date="2019" name="Int. J. Syst. Evol. Microbiol.">
        <title>The Global Catalogue of Microorganisms (GCM) 10K type strain sequencing project: providing services to taxonomists for standard genome sequencing and annotation.</title>
        <authorList>
            <consortium name="The Broad Institute Genomics Platform"/>
            <consortium name="The Broad Institute Genome Sequencing Center for Infectious Disease"/>
            <person name="Wu L."/>
            <person name="Ma J."/>
        </authorList>
    </citation>
    <scope>NUCLEOTIDE SEQUENCE [LARGE SCALE GENOMIC DNA]</scope>
    <source>
        <strain evidence="5">KCTC 42182</strain>
    </source>
</reference>
<dbReference type="EMBL" id="JBHRYJ010000001">
    <property type="protein sequence ID" value="MFC3675398.1"/>
    <property type="molecule type" value="Genomic_DNA"/>
</dbReference>
<evidence type="ECO:0000313" key="4">
    <source>
        <dbReference type="EMBL" id="MFC3675398.1"/>
    </source>
</evidence>
<dbReference type="InterPro" id="IPR001216">
    <property type="entry name" value="P-phosphate_BS"/>
</dbReference>
<dbReference type="CDD" id="cd01561">
    <property type="entry name" value="CBS_like"/>
    <property type="match status" value="1"/>
</dbReference>
<protein>
    <submittedName>
        <fullName evidence="4">PLP-dependent cysteine synthase family protein</fullName>
    </submittedName>
</protein>
<dbReference type="InterPro" id="IPR036052">
    <property type="entry name" value="TrpB-like_PALP_sf"/>
</dbReference>
<dbReference type="PROSITE" id="PS00901">
    <property type="entry name" value="CYS_SYNTHASE"/>
    <property type="match status" value="1"/>
</dbReference>
<dbReference type="RefSeq" id="WP_379723898.1">
    <property type="nucleotide sequence ID" value="NZ_JBHRYJ010000001.1"/>
</dbReference>
<evidence type="ECO:0000256" key="2">
    <source>
        <dbReference type="ARBA" id="ARBA00022898"/>
    </source>
</evidence>
<feature type="domain" description="Tryptophan synthase beta chain-like PALP" evidence="3">
    <location>
        <begin position="6"/>
        <end position="297"/>
    </location>
</feature>
<dbReference type="Gene3D" id="3.40.50.1100">
    <property type="match status" value="2"/>
</dbReference>
<dbReference type="InterPro" id="IPR001926">
    <property type="entry name" value="TrpB-like_PALP"/>
</dbReference>
<sequence>MSILACIGHTRLVPLRHLVPEGSARVLLKLEYENPTGSMKDRMALAMVEAAEADGRLKPASSGEGGAVVEYTGGSTGVSLAFVCAAKRIPLEIVTSEAFSEEKRTHMAALGARLTLVPSPTGGTTRALTLAMIETARRIAATLPGSYWTDQLNNADVLPGYGRMADEIWQQAEQRVDGFVQAVGTAGSFRGIATRLRDLNPALRAVAVEPTESAVLSGGASGSHKIEGTGPGFVPSLWRGDLADAIRPVASVDAMAMTRRLAREEGIFAGTSTGANVIAALELARQLGPDKTVVTLAVDSGMKYLSTALYAGGTQAA</sequence>